<protein>
    <submittedName>
        <fullName evidence="2">SpoVA protein</fullName>
    </submittedName>
</protein>
<dbReference type="EMBL" id="OFSM01000010">
    <property type="protein sequence ID" value="SOY29570.1"/>
    <property type="molecule type" value="Genomic_DNA"/>
</dbReference>
<keyword evidence="1" id="KW-1133">Transmembrane helix</keyword>
<keyword evidence="1" id="KW-0472">Membrane</keyword>
<organism evidence="2 3">
    <name type="scientific">Acetatifactor muris</name>
    <dbReference type="NCBI Taxonomy" id="879566"/>
    <lineage>
        <taxon>Bacteria</taxon>
        <taxon>Bacillati</taxon>
        <taxon>Bacillota</taxon>
        <taxon>Clostridia</taxon>
        <taxon>Lachnospirales</taxon>
        <taxon>Lachnospiraceae</taxon>
        <taxon>Acetatifactor</taxon>
    </lineage>
</organism>
<dbReference type="Proteomes" id="UP000236311">
    <property type="component" value="Unassembled WGS sequence"/>
</dbReference>
<feature type="transmembrane region" description="Helical" evidence="1">
    <location>
        <begin position="67"/>
        <end position="86"/>
    </location>
</feature>
<keyword evidence="3" id="KW-1185">Reference proteome</keyword>
<feature type="transmembrane region" description="Helical" evidence="1">
    <location>
        <begin position="122"/>
        <end position="143"/>
    </location>
</feature>
<accession>A0A2K4ZGH4</accession>
<gene>
    <name evidence="2" type="ORF">AMURIS_02291</name>
</gene>
<evidence type="ECO:0000256" key="1">
    <source>
        <dbReference type="SAM" id="Phobius"/>
    </source>
</evidence>
<feature type="transmembrane region" description="Helical" evidence="1">
    <location>
        <begin position="98"/>
        <end position="116"/>
    </location>
</feature>
<evidence type="ECO:0000313" key="3">
    <source>
        <dbReference type="Proteomes" id="UP000236311"/>
    </source>
</evidence>
<dbReference type="Pfam" id="PF03862">
    <property type="entry name" value="SpoVAC_SpoVAEB"/>
    <property type="match status" value="1"/>
</dbReference>
<dbReference type="PANTHER" id="PTHR38450:SF1">
    <property type="entry name" value="STAGE V SPORULATION PROTEIN AC"/>
    <property type="match status" value="1"/>
</dbReference>
<keyword evidence="1" id="KW-0812">Transmembrane</keyword>
<proteinExistence type="predicted"/>
<sequence>MKYSFCVKNNIPDTCCMEIFRQVHEMYTEVSMMEETDQDKRQKQEQYEQYVKSVTPTHNLGLQMLKAFITGGIICCIGQFILNYAGSLGLDKQTAGSWCSLILVLLSVILTGFNIYPKIVKWGGAGALVPITGFANSVAAPAIEYKAEGQVFGIGCKIFTIAGPVILYGIFASWLLGVIYWIGKCFGVF</sequence>
<dbReference type="AlphaFoldDB" id="A0A2K4ZGH4"/>
<reference evidence="2 3" key="1">
    <citation type="submission" date="2018-01" db="EMBL/GenBank/DDBJ databases">
        <authorList>
            <person name="Gaut B.S."/>
            <person name="Morton B.R."/>
            <person name="Clegg M.T."/>
            <person name="Duvall M.R."/>
        </authorList>
    </citation>
    <scope>NUCLEOTIDE SEQUENCE [LARGE SCALE GENOMIC DNA]</scope>
    <source>
        <strain evidence="2">GP69</strain>
    </source>
</reference>
<name>A0A2K4ZGH4_9FIRM</name>
<evidence type="ECO:0000313" key="2">
    <source>
        <dbReference type="EMBL" id="SOY29570.1"/>
    </source>
</evidence>
<dbReference type="InterPro" id="IPR005562">
    <property type="entry name" value="SpoVA"/>
</dbReference>
<feature type="transmembrane region" description="Helical" evidence="1">
    <location>
        <begin position="155"/>
        <end position="182"/>
    </location>
</feature>
<dbReference type="PANTHER" id="PTHR38450">
    <property type="entry name" value="STAGE V SPORULATION PROTEIN AC-RELATED"/>
    <property type="match status" value="1"/>
</dbReference>